<evidence type="ECO:0000256" key="1">
    <source>
        <dbReference type="ARBA" id="ARBA00006709"/>
    </source>
</evidence>
<comment type="caution">
    <text evidence="4">The sequence shown here is derived from an EMBL/GenBank/DDBJ whole genome shotgun (WGS) entry which is preliminary data.</text>
</comment>
<dbReference type="HOGENOM" id="CLU_786984_0_0_9"/>
<dbReference type="InterPro" id="IPR035067">
    <property type="entry name" value="V-type_ATPase_csu/dsu"/>
</dbReference>
<evidence type="ECO:0000313" key="4">
    <source>
        <dbReference type="EMBL" id="KGF52476.1"/>
    </source>
</evidence>
<accession>A0A096B0G5</accession>
<organism evidence="4 5">
    <name type="scientific">Flavonifractor plautii 1_3_50AFAA</name>
    <dbReference type="NCBI Taxonomy" id="742738"/>
    <lineage>
        <taxon>Bacteria</taxon>
        <taxon>Bacillati</taxon>
        <taxon>Bacillota</taxon>
        <taxon>Clostridia</taxon>
        <taxon>Eubacteriales</taxon>
        <taxon>Oscillospiraceae</taxon>
        <taxon>Flavonifractor</taxon>
    </lineage>
</organism>
<proteinExistence type="inferred from homology"/>
<keyword evidence="2" id="KW-0813">Transport</keyword>
<dbReference type="Proteomes" id="UP000029585">
    <property type="component" value="Unassembled WGS sequence"/>
</dbReference>
<evidence type="ECO:0000256" key="2">
    <source>
        <dbReference type="ARBA" id="ARBA00022448"/>
    </source>
</evidence>
<sequence length="352" mass="39996">MKNAEMTYGALSAKIRALYGKRLRADDFARLAGLKNEAELLEALRQHPGWSRALSLVPPGAWSYVGRVEMEGALRDELRLEYRSLSYYVPREDKPLMQFQLRAAERSALLAALRRLKTGRYAKEPPPTSAVPLRLRLDEGALASCTSYDQLLDAARDTIYAPVLRHLRPSRDGALPDFTLAEAALRTAYFSHLYRIVHRQYTGRTQKVLLRALGEQIDLLNIIHVLRLKTYFPQTEPETYLRVLFPFHYRLNPDFTRALCAAPGVDDVFALLRDSPYRDCFDGVAVGAVEEYYQRAICRFNKRQLAAVPPSIYTAVAYLELKELELSVLINVIESVKYGVPYRAELADLVGQ</sequence>
<dbReference type="InterPro" id="IPR002843">
    <property type="entry name" value="ATPase_V0-cplx_csu/dsu"/>
</dbReference>
<reference evidence="4 5" key="1">
    <citation type="submission" date="2011-08" db="EMBL/GenBank/DDBJ databases">
        <title>The Genome Sequence of Clostridium orbiscindens 1_3_50AFAA.</title>
        <authorList>
            <consortium name="The Broad Institute Genome Sequencing Platform"/>
            <person name="Earl A."/>
            <person name="Ward D."/>
            <person name="Feldgarden M."/>
            <person name="Gevers D."/>
            <person name="Daigneault M."/>
            <person name="Strauss J."/>
            <person name="Allen-Vercoe E."/>
            <person name="Young S.K."/>
            <person name="Zeng Q."/>
            <person name="Gargeya S."/>
            <person name="Fitzgerald M."/>
            <person name="Haas B."/>
            <person name="Abouelleil A."/>
            <person name="Alvarado L."/>
            <person name="Arachchi H.M."/>
            <person name="Berlin A."/>
            <person name="Brown A."/>
            <person name="Chapman S.B."/>
            <person name="Chen Z."/>
            <person name="Dunbar C."/>
            <person name="Freedman E."/>
            <person name="Gearin G."/>
            <person name="Gellesch M."/>
            <person name="Goldberg J."/>
            <person name="Griggs A."/>
            <person name="Gujja S."/>
            <person name="Heiman D."/>
            <person name="Howarth C."/>
            <person name="Larson L."/>
            <person name="Lui A."/>
            <person name="MacDonald P.J.P."/>
            <person name="Montmayeur A."/>
            <person name="Murphy C."/>
            <person name="Neiman D."/>
            <person name="Pearson M."/>
            <person name="Priest M."/>
            <person name="Roberts A."/>
            <person name="Saif S."/>
            <person name="Shea T."/>
            <person name="Shenoy N."/>
            <person name="Sisk P."/>
            <person name="Stolte C."/>
            <person name="Sykes S."/>
            <person name="Wortman J."/>
            <person name="Nusbaum C."/>
            <person name="Birren B."/>
        </authorList>
    </citation>
    <scope>NUCLEOTIDE SEQUENCE [LARGE SCALE GENOMIC DNA]</scope>
    <source>
        <strain evidence="4 5">1_3_50AFAA</strain>
    </source>
</reference>
<protein>
    <recommendedName>
        <fullName evidence="6">ATP synthase subunit</fullName>
    </recommendedName>
</protein>
<dbReference type="GO" id="GO:0046961">
    <property type="term" value="F:proton-transporting ATPase activity, rotational mechanism"/>
    <property type="evidence" value="ECO:0007669"/>
    <property type="project" value="InterPro"/>
</dbReference>
<name>A0A096B0G5_FLAPL</name>
<evidence type="ECO:0000256" key="3">
    <source>
        <dbReference type="ARBA" id="ARBA00023065"/>
    </source>
</evidence>
<dbReference type="Pfam" id="PF01992">
    <property type="entry name" value="vATP-synt_AC39"/>
    <property type="match status" value="1"/>
</dbReference>
<evidence type="ECO:0008006" key="6">
    <source>
        <dbReference type="Google" id="ProtNLM"/>
    </source>
</evidence>
<dbReference type="eggNOG" id="COG1527">
    <property type="taxonomic scope" value="Bacteria"/>
</dbReference>
<keyword evidence="3" id="KW-0406">Ion transport</keyword>
<dbReference type="Gene3D" id="1.10.132.50">
    <property type="entry name" value="ATP synthase (C/AC39) subunit, domain 3"/>
    <property type="match status" value="1"/>
</dbReference>
<dbReference type="InterPro" id="IPR036079">
    <property type="entry name" value="ATPase_csu/dsu_sf"/>
</dbReference>
<gene>
    <name evidence="4" type="ORF">HMPREF9460_04014</name>
</gene>
<dbReference type="Gene3D" id="1.20.1690.10">
    <property type="entry name" value="V-type ATP synthase subunit C domain"/>
    <property type="match status" value="2"/>
</dbReference>
<dbReference type="SUPFAM" id="SSF103486">
    <property type="entry name" value="V-type ATP synthase subunit C"/>
    <property type="match status" value="1"/>
</dbReference>
<dbReference type="EMBL" id="ADLO01000125">
    <property type="protein sequence ID" value="KGF52476.1"/>
    <property type="molecule type" value="Genomic_DNA"/>
</dbReference>
<comment type="similarity">
    <text evidence="1">Belongs to the V-ATPase V0D/AC39 subunit family.</text>
</comment>
<dbReference type="RefSeq" id="WP_021633378.1">
    <property type="nucleotide sequence ID" value="NZ_KN174169.1"/>
</dbReference>
<dbReference type="AlphaFoldDB" id="A0A096B0G5"/>
<dbReference type="InterPro" id="IPR044911">
    <property type="entry name" value="V-type_ATPase_csu/dsu_dom_3"/>
</dbReference>
<keyword evidence="5" id="KW-1185">Reference proteome</keyword>
<evidence type="ECO:0000313" key="5">
    <source>
        <dbReference type="Proteomes" id="UP000029585"/>
    </source>
</evidence>
<dbReference type="PATRIC" id="fig|742738.3.peg.4133"/>